<feature type="transmembrane region" description="Helical" evidence="14">
    <location>
        <begin position="676"/>
        <end position="695"/>
    </location>
</feature>
<feature type="transmembrane region" description="Helical" evidence="14">
    <location>
        <begin position="419"/>
        <end position="438"/>
    </location>
</feature>
<dbReference type="NCBIfam" id="TIGR01416">
    <property type="entry name" value="Rieske_proteo"/>
    <property type="match status" value="1"/>
</dbReference>
<dbReference type="InterPro" id="IPR004192">
    <property type="entry name" value="Rieske_TM"/>
</dbReference>
<feature type="compositionally biased region" description="Low complexity" evidence="13">
    <location>
        <begin position="787"/>
        <end position="802"/>
    </location>
</feature>
<evidence type="ECO:0000256" key="6">
    <source>
        <dbReference type="ARBA" id="ARBA00022989"/>
    </source>
</evidence>
<gene>
    <name evidence="16" type="primary">ABSGL_08093.1 scaffold 9591</name>
</gene>
<dbReference type="GO" id="GO:0051537">
    <property type="term" value="F:2 iron, 2 sulfur cluster binding"/>
    <property type="evidence" value="ECO:0007669"/>
    <property type="project" value="UniProtKB-KW"/>
</dbReference>
<feature type="compositionally biased region" description="Polar residues" evidence="13">
    <location>
        <begin position="874"/>
        <end position="890"/>
    </location>
</feature>
<protein>
    <recommendedName>
        <fullName evidence="12">Cytochrome b-c1 complex subunit Rieske, mitochondrial</fullName>
    </recommendedName>
</protein>
<dbReference type="STRING" id="4829.A0A163JSU2"/>
<dbReference type="AlphaFoldDB" id="A0A163JSU2"/>
<comment type="subcellular location">
    <subcellularLocation>
        <location evidence="1">Membrane</location>
        <topology evidence="1">Single-pass membrane protein</topology>
    </subcellularLocation>
</comment>
<evidence type="ECO:0000313" key="17">
    <source>
        <dbReference type="Proteomes" id="UP000078561"/>
    </source>
</evidence>
<keyword evidence="10" id="KW-1015">Disulfide bond</keyword>
<reference evidence="16" key="1">
    <citation type="submission" date="2016-04" db="EMBL/GenBank/DDBJ databases">
        <authorList>
            <person name="Evans L.H."/>
            <person name="Alamgir A."/>
            <person name="Owens N."/>
            <person name="Weber N.D."/>
            <person name="Virtaneva K."/>
            <person name="Barbian K."/>
            <person name="Babar A."/>
            <person name="Rosenke K."/>
        </authorList>
    </citation>
    <scope>NUCLEOTIDE SEQUENCE [LARGE SCALE GENOMIC DNA]</scope>
    <source>
        <strain evidence="16">CBS 101.48</strain>
    </source>
</reference>
<keyword evidence="8" id="KW-0411">Iron-sulfur</keyword>
<dbReference type="GO" id="GO:0008121">
    <property type="term" value="F:quinol-cytochrome-c reductase activity"/>
    <property type="evidence" value="ECO:0007669"/>
    <property type="project" value="InterPro"/>
</dbReference>
<organism evidence="16">
    <name type="scientific">Absidia glauca</name>
    <name type="common">Pin mould</name>
    <dbReference type="NCBI Taxonomy" id="4829"/>
    <lineage>
        <taxon>Eukaryota</taxon>
        <taxon>Fungi</taxon>
        <taxon>Fungi incertae sedis</taxon>
        <taxon>Mucoromycota</taxon>
        <taxon>Mucoromycotina</taxon>
        <taxon>Mucoromycetes</taxon>
        <taxon>Mucorales</taxon>
        <taxon>Cunninghamellaceae</taxon>
        <taxon>Absidia</taxon>
    </lineage>
</organism>
<dbReference type="EMBL" id="LT553804">
    <property type="protein sequence ID" value="SAM02314.1"/>
    <property type="molecule type" value="Genomic_DNA"/>
</dbReference>
<dbReference type="Gene3D" id="1.20.5.270">
    <property type="entry name" value="Ubiquinol cytochrome reductase, transmembrane domain"/>
    <property type="match status" value="1"/>
</dbReference>
<dbReference type="PANTHER" id="PTHR10134">
    <property type="entry name" value="CYTOCHROME B-C1 COMPLEX SUBUNIT RIESKE, MITOCHONDRIAL"/>
    <property type="match status" value="1"/>
</dbReference>
<evidence type="ECO:0000256" key="12">
    <source>
        <dbReference type="ARBA" id="ARBA00072517"/>
    </source>
</evidence>
<feature type="region of interest" description="Disordered" evidence="13">
    <location>
        <begin position="869"/>
        <end position="989"/>
    </location>
</feature>
<evidence type="ECO:0000259" key="15">
    <source>
        <dbReference type="PROSITE" id="PS51296"/>
    </source>
</evidence>
<evidence type="ECO:0000256" key="7">
    <source>
        <dbReference type="ARBA" id="ARBA00023004"/>
    </source>
</evidence>
<sequence>MASLTRSVASAITNRSYNNVPASASALRHIFHVSTNQDDEHNQHSTSAKSSIPIKQRSTGGLVNNSHVNGTLPCSPSFIHVAAPTQAFNLRRNHTTNVPSFEKYKKANTSSDASRSFAYMMVGTTALISAAGAQATVSDFLSNMSASADVLALAKAEVELASIPEGKNVTIKWRGKPVFIRHRTQDEIAEANTVNVQELRDPQQDAERVKKPEWLVMLGVCTHLGCVPIGEAGDYGGWYCPCHGSHYDISGRIRKGPAPLNLEIPAFLGCYPYALTQRTTRPLHKKQRLMISLGCAVSFTFVGLVTGWHSPTTTTTAAASSSTILPLTGLNLVLLVLTIFDYTIEHIGGGSSRLHDQQHSQEQQPSTLSWLYSWVDHVPDQVHMVLKGITLCLGYFYLASSVLVLTLTCQSLDQCWLPLSMGLGFLLFGSLSFMHLVNIITLPRHASPEYVEAIWILFCGCLSLIWWDAPILGSSWKAINLGLLWTTGGILSLAVTFQTWFPFLQKRNIVNSLIFCLTGKGILSGYSDDSLYSMELQLTLGYALAIGSMARFTQIMFRKSTTDNLPRLYSRASGTGGGLCDDDEDGDDATCVDGLDIMRQRASDYESTYRQLIGMNSPSSPTDPSQSCKHQSVYASITLVCGLLFCFSSIATGFFFIGAIVEWVDVMRYYIKDPAIYVNVLLSVSFLWTSYLLAITSLCKAGSKSAPSYDFLDLATGEYCGLPVYSRSSTPPLTTYYNVGNKGNNNNNNNTLNKPPLTAPPYDSTHHSAKAKHHVSAPLSATTCNGSSTSSSSSASSSSTPSSPKPMRPSQYRAKRRSLLIATGTQTTTTTTQDTNRVQRTLSASSFTGVGGILPDEVSIHGDYYSVSPATAVDPSTTTNDIPRSSPTFQRRSWRSGSSSPPIRPTPSTSSSNASWWQPEDDDDNPRLHKTESGRRKDRHWKNSKRRQDGATLSDGDEHVSLPSSGSNGLGRLHSYSSDRNSVNSHLFK</sequence>
<evidence type="ECO:0000313" key="16">
    <source>
        <dbReference type="EMBL" id="SAM02314.1"/>
    </source>
</evidence>
<keyword evidence="9 14" id="KW-0472">Membrane</keyword>
<comment type="similarity">
    <text evidence="2">Belongs to the Rieske iron-sulfur protein family.</text>
</comment>
<dbReference type="InterPro" id="IPR005805">
    <property type="entry name" value="Rieske_Fe-S_prot_C"/>
</dbReference>
<dbReference type="FunFam" id="2.102.10.10:FF:000001">
    <property type="entry name" value="Cytochrome b-c1 complex subunit Rieske, mitochondrial"/>
    <property type="match status" value="1"/>
</dbReference>
<name>A0A163JSU2_ABSGL</name>
<feature type="compositionally biased region" description="Low complexity" evidence="13">
    <location>
        <begin position="740"/>
        <end position="756"/>
    </location>
</feature>
<keyword evidence="5" id="KW-0479">Metal-binding</keyword>
<keyword evidence="7" id="KW-0408">Iron</keyword>
<feature type="compositionally biased region" description="Low complexity" evidence="13">
    <location>
        <begin position="895"/>
        <end position="912"/>
    </location>
</feature>
<dbReference type="InterPro" id="IPR037008">
    <property type="entry name" value="bc1_Rieske_TM_sf"/>
</dbReference>
<proteinExistence type="inferred from homology"/>
<feature type="transmembrane region" description="Helical" evidence="14">
    <location>
        <begin position="539"/>
        <end position="557"/>
    </location>
</feature>
<evidence type="ECO:0000256" key="11">
    <source>
        <dbReference type="ARBA" id="ARBA00034078"/>
    </source>
</evidence>
<feature type="region of interest" description="Disordered" evidence="13">
    <location>
        <begin position="736"/>
        <end position="813"/>
    </location>
</feature>
<evidence type="ECO:0000256" key="3">
    <source>
        <dbReference type="ARBA" id="ARBA00022692"/>
    </source>
</evidence>
<dbReference type="InterPro" id="IPR017941">
    <property type="entry name" value="Rieske_2Fe-2S"/>
</dbReference>
<dbReference type="CDD" id="cd03470">
    <property type="entry name" value="Rieske_cytochrome_bc1"/>
    <property type="match status" value="1"/>
</dbReference>
<feature type="transmembrane region" description="Helical" evidence="14">
    <location>
        <begin position="289"/>
        <end position="309"/>
    </location>
</feature>
<dbReference type="Gene3D" id="2.102.10.10">
    <property type="entry name" value="Rieske [2Fe-2S] iron-sulphur domain"/>
    <property type="match status" value="1"/>
</dbReference>
<evidence type="ECO:0000256" key="10">
    <source>
        <dbReference type="ARBA" id="ARBA00023157"/>
    </source>
</evidence>
<dbReference type="InterPro" id="IPR036922">
    <property type="entry name" value="Rieske_2Fe-2S_sf"/>
</dbReference>
<keyword evidence="4" id="KW-0001">2Fe-2S</keyword>
<dbReference type="OrthoDB" id="4469696at2759"/>
<evidence type="ECO:0000256" key="1">
    <source>
        <dbReference type="ARBA" id="ARBA00004167"/>
    </source>
</evidence>
<evidence type="ECO:0000256" key="4">
    <source>
        <dbReference type="ARBA" id="ARBA00022714"/>
    </source>
</evidence>
<feature type="compositionally biased region" description="Basic residues" evidence="13">
    <location>
        <begin position="936"/>
        <end position="945"/>
    </location>
</feature>
<feature type="compositionally biased region" description="Polar residues" evidence="13">
    <location>
        <begin position="975"/>
        <end position="989"/>
    </location>
</feature>
<feature type="transmembrane region" description="Helical" evidence="14">
    <location>
        <begin position="479"/>
        <end position="497"/>
    </location>
</feature>
<feature type="region of interest" description="Disordered" evidence="13">
    <location>
        <begin position="37"/>
        <end position="61"/>
    </location>
</feature>
<evidence type="ECO:0000256" key="2">
    <source>
        <dbReference type="ARBA" id="ARBA00010651"/>
    </source>
</evidence>
<dbReference type="SUPFAM" id="SSF50022">
    <property type="entry name" value="ISP domain"/>
    <property type="match status" value="1"/>
</dbReference>
<feature type="transmembrane region" description="Helical" evidence="14">
    <location>
        <begin position="324"/>
        <end position="344"/>
    </location>
</feature>
<dbReference type="SUPFAM" id="SSF81502">
    <property type="entry name" value="ISP transmembrane anchor"/>
    <property type="match status" value="1"/>
</dbReference>
<dbReference type="GO" id="GO:0016020">
    <property type="term" value="C:membrane"/>
    <property type="evidence" value="ECO:0007669"/>
    <property type="project" value="UniProtKB-SubCell"/>
</dbReference>
<dbReference type="InterPro" id="IPR006317">
    <property type="entry name" value="Ubiquinol_cyt_c_Rdtase_Fe-S-su"/>
</dbReference>
<keyword evidence="17" id="KW-1185">Reference proteome</keyword>
<feature type="domain" description="Rieske" evidence="15">
    <location>
        <begin position="185"/>
        <end position="276"/>
    </location>
</feature>
<keyword evidence="6 14" id="KW-1133">Transmembrane helix</keyword>
<dbReference type="InParanoid" id="A0A163JSU2"/>
<accession>A0A163JSU2</accession>
<feature type="compositionally biased region" description="Basic and acidic residues" evidence="13">
    <location>
        <begin position="925"/>
        <end position="935"/>
    </location>
</feature>
<keyword evidence="3 14" id="KW-0812">Transmembrane</keyword>
<dbReference type="Proteomes" id="UP000078561">
    <property type="component" value="Unassembled WGS sequence"/>
</dbReference>
<feature type="transmembrane region" description="Helical" evidence="14">
    <location>
        <begin position="388"/>
        <end position="407"/>
    </location>
</feature>
<dbReference type="Pfam" id="PF00355">
    <property type="entry name" value="Rieske"/>
    <property type="match status" value="1"/>
</dbReference>
<dbReference type="GO" id="GO:0046872">
    <property type="term" value="F:metal ion binding"/>
    <property type="evidence" value="ECO:0007669"/>
    <property type="project" value="UniProtKB-KW"/>
</dbReference>
<dbReference type="PROSITE" id="PS51296">
    <property type="entry name" value="RIESKE"/>
    <property type="match status" value="1"/>
</dbReference>
<evidence type="ECO:0000256" key="5">
    <source>
        <dbReference type="ARBA" id="ARBA00022723"/>
    </source>
</evidence>
<dbReference type="PRINTS" id="PR00162">
    <property type="entry name" value="RIESKE"/>
</dbReference>
<dbReference type="InterPro" id="IPR014349">
    <property type="entry name" value="Rieske_Fe-S_prot"/>
</dbReference>
<dbReference type="Pfam" id="PF02921">
    <property type="entry name" value="UCR_TM"/>
    <property type="match status" value="1"/>
</dbReference>
<evidence type="ECO:0000256" key="8">
    <source>
        <dbReference type="ARBA" id="ARBA00023014"/>
    </source>
</evidence>
<feature type="transmembrane region" description="Helical" evidence="14">
    <location>
        <begin position="450"/>
        <end position="467"/>
    </location>
</feature>
<evidence type="ECO:0000256" key="14">
    <source>
        <dbReference type="SAM" id="Phobius"/>
    </source>
</evidence>
<feature type="transmembrane region" description="Helical" evidence="14">
    <location>
        <begin position="633"/>
        <end position="664"/>
    </location>
</feature>
<evidence type="ECO:0000256" key="9">
    <source>
        <dbReference type="ARBA" id="ARBA00023136"/>
    </source>
</evidence>
<evidence type="ECO:0000256" key="13">
    <source>
        <dbReference type="SAM" id="MobiDB-lite"/>
    </source>
</evidence>
<comment type="cofactor">
    <cofactor evidence="11">
        <name>[2Fe-2S] cluster</name>
        <dbReference type="ChEBI" id="CHEBI:190135"/>
    </cofactor>
</comment>